<reference evidence="1" key="1">
    <citation type="journal article" date="2022" name="bioRxiv">
        <title>Sequencing and chromosome-scale assembly of the giantPleurodeles waltlgenome.</title>
        <authorList>
            <person name="Brown T."/>
            <person name="Elewa A."/>
            <person name="Iarovenko S."/>
            <person name="Subramanian E."/>
            <person name="Araus A.J."/>
            <person name="Petzold A."/>
            <person name="Susuki M."/>
            <person name="Suzuki K.-i.T."/>
            <person name="Hayashi T."/>
            <person name="Toyoda A."/>
            <person name="Oliveira C."/>
            <person name="Osipova E."/>
            <person name="Leigh N.D."/>
            <person name="Simon A."/>
            <person name="Yun M.H."/>
        </authorList>
    </citation>
    <scope>NUCLEOTIDE SEQUENCE</scope>
    <source>
        <strain evidence="1">20211129_DDA</strain>
        <tissue evidence="1">Liver</tissue>
    </source>
</reference>
<proteinExistence type="predicted"/>
<name>A0AAV7R1I0_PLEWA</name>
<evidence type="ECO:0000313" key="1">
    <source>
        <dbReference type="EMBL" id="KAJ1145315.1"/>
    </source>
</evidence>
<dbReference type="EMBL" id="JANPWB010000010">
    <property type="protein sequence ID" value="KAJ1145315.1"/>
    <property type="molecule type" value="Genomic_DNA"/>
</dbReference>
<organism evidence="1 2">
    <name type="scientific">Pleurodeles waltl</name>
    <name type="common">Iberian ribbed newt</name>
    <dbReference type="NCBI Taxonomy" id="8319"/>
    <lineage>
        <taxon>Eukaryota</taxon>
        <taxon>Metazoa</taxon>
        <taxon>Chordata</taxon>
        <taxon>Craniata</taxon>
        <taxon>Vertebrata</taxon>
        <taxon>Euteleostomi</taxon>
        <taxon>Amphibia</taxon>
        <taxon>Batrachia</taxon>
        <taxon>Caudata</taxon>
        <taxon>Salamandroidea</taxon>
        <taxon>Salamandridae</taxon>
        <taxon>Pleurodelinae</taxon>
        <taxon>Pleurodeles</taxon>
    </lineage>
</organism>
<sequence length="88" mass="10127">MNDSQYLQISPWLSESSWLAPGFGLLRLLSWIRFSFPFSDEDEKATGAKLFPLTPAPDMWYHQRRVRHWGVSGRSGCLDLSQNLSPKD</sequence>
<protein>
    <submittedName>
        <fullName evidence="1">Uncharacterized protein</fullName>
    </submittedName>
</protein>
<dbReference type="AlphaFoldDB" id="A0AAV7R1I0"/>
<accession>A0AAV7R1I0</accession>
<dbReference type="Proteomes" id="UP001066276">
    <property type="component" value="Chromosome 6"/>
</dbReference>
<comment type="caution">
    <text evidence="1">The sequence shown here is derived from an EMBL/GenBank/DDBJ whole genome shotgun (WGS) entry which is preliminary data.</text>
</comment>
<evidence type="ECO:0000313" key="2">
    <source>
        <dbReference type="Proteomes" id="UP001066276"/>
    </source>
</evidence>
<gene>
    <name evidence="1" type="ORF">NDU88_011604</name>
</gene>
<keyword evidence="2" id="KW-1185">Reference proteome</keyword>